<reference evidence="3 4" key="1">
    <citation type="journal article" date="2018" name="Nat. Biotechnol.">
        <title>A standardized bacterial taxonomy based on genome phylogeny substantially revises the tree of life.</title>
        <authorList>
            <person name="Parks D.H."/>
            <person name="Chuvochina M."/>
            <person name="Waite D.W."/>
            <person name="Rinke C."/>
            <person name="Skarshewski A."/>
            <person name="Chaumeil P.A."/>
            <person name="Hugenholtz P."/>
        </authorList>
    </citation>
    <scope>NUCLEOTIDE SEQUENCE [LARGE SCALE GENOMIC DNA]</scope>
    <source>
        <strain evidence="3">UBA11728</strain>
    </source>
</reference>
<keyword evidence="1" id="KW-0472">Membrane</keyword>
<feature type="domain" description="BIG2" evidence="2">
    <location>
        <begin position="113"/>
        <end position="185"/>
    </location>
</feature>
<evidence type="ECO:0000313" key="3">
    <source>
        <dbReference type="EMBL" id="HCL03534.1"/>
    </source>
</evidence>
<comment type="caution">
    <text evidence="3">The sequence shown here is derived from an EMBL/GenBank/DDBJ whole genome shotgun (WGS) entry which is preliminary data.</text>
</comment>
<feature type="transmembrane region" description="Helical" evidence="1">
    <location>
        <begin position="7"/>
        <end position="28"/>
    </location>
</feature>
<protein>
    <recommendedName>
        <fullName evidence="2">BIG2 domain-containing protein</fullName>
    </recommendedName>
</protein>
<dbReference type="AlphaFoldDB" id="A0A3D2X9D2"/>
<dbReference type="Pfam" id="PF02368">
    <property type="entry name" value="Big_2"/>
    <property type="match status" value="1"/>
</dbReference>
<organism evidence="3 4">
    <name type="scientific">Lachnoclostridium phytofermentans</name>
    <dbReference type="NCBI Taxonomy" id="66219"/>
    <lineage>
        <taxon>Bacteria</taxon>
        <taxon>Bacillati</taxon>
        <taxon>Bacillota</taxon>
        <taxon>Clostridia</taxon>
        <taxon>Lachnospirales</taxon>
        <taxon>Lachnospiraceae</taxon>
    </lineage>
</organism>
<dbReference type="SMART" id="SM00635">
    <property type="entry name" value="BID_2"/>
    <property type="match status" value="1"/>
</dbReference>
<dbReference type="SUPFAM" id="SSF49373">
    <property type="entry name" value="Invasin/intimin cell-adhesion fragments"/>
    <property type="match status" value="2"/>
</dbReference>
<evidence type="ECO:0000259" key="2">
    <source>
        <dbReference type="SMART" id="SM00635"/>
    </source>
</evidence>
<evidence type="ECO:0000313" key="4">
    <source>
        <dbReference type="Proteomes" id="UP000262969"/>
    </source>
</evidence>
<dbReference type="Gene3D" id="2.60.40.1080">
    <property type="match status" value="2"/>
</dbReference>
<dbReference type="Proteomes" id="UP000262969">
    <property type="component" value="Unassembled WGS sequence"/>
</dbReference>
<gene>
    <name evidence="3" type="ORF">DHW61_14185</name>
</gene>
<evidence type="ECO:0000256" key="1">
    <source>
        <dbReference type="SAM" id="Phobius"/>
    </source>
</evidence>
<name>A0A3D2X9D2_9FIRM</name>
<dbReference type="InterPro" id="IPR003343">
    <property type="entry name" value="Big_2"/>
</dbReference>
<accession>A0A3D2X9D2</accession>
<keyword evidence="1" id="KW-1133">Transmembrane helix</keyword>
<sequence length="197" mass="22171">MKSSGKLGPIIMQLLVVFVIFAIFYKFIIPRTSTYYRYVFYEPRIGVYLTERDVVMVSGESFRLGVRTVNKRLTFSSTDFKVAFVNKLGKVTAYQPGLAFINVKVDGKVLRCRVRVIELNYTSLNLTVDESKRLNVKGVLLWESYKSSNPSVAEVSFRGNVVAKSPGTAVITAKAKGRSMECKVTVTEKVEDAEKKK</sequence>
<dbReference type="InterPro" id="IPR008964">
    <property type="entry name" value="Invasin/intimin_cell_adhesion"/>
</dbReference>
<proteinExistence type="predicted"/>
<dbReference type="EMBL" id="DPVV01000473">
    <property type="protein sequence ID" value="HCL03534.1"/>
    <property type="molecule type" value="Genomic_DNA"/>
</dbReference>
<keyword evidence="1" id="KW-0812">Transmembrane</keyword>